<evidence type="ECO:0000256" key="5">
    <source>
        <dbReference type="ARBA" id="ARBA00022840"/>
    </source>
</evidence>
<reference evidence="8" key="1">
    <citation type="journal article" date="2010" name="Science">
        <title>The genome of the Western clawed frog Xenopus tropicalis.</title>
        <authorList>
            <person name="Hellsten U."/>
            <person name="Harland R.M."/>
            <person name="Gilchrist M.J."/>
            <person name="Hendrix D."/>
            <person name="Jurka J."/>
            <person name="Kapitonov V."/>
            <person name="Ovcharenko I."/>
            <person name="Putnam N.H."/>
            <person name="Shu S."/>
            <person name="Taher L."/>
            <person name="Blitz I.L."/>
            <person name="Blumberg B."/>
            <person name="Dichmann D.S."/>
            <person name="Dubchak I."/>
            <person name="Amaya E."/>
            <person name="Detter J.C."/>
            <person name="Fletcher R."/>
            <person name="Gerhard D.S."/>
            <person name="Goodstein D."/>
            <person name="Graves T."/>
            <person name="Grigoriev I.V."/>
            <person name="Grimwood J."/>
            <person name="Kawashima T."/>
            <person name="Lindquist E."/>
            <person name="Lucas S.M."/>
            <person name="Mead P.E."/>
            <person name="Mitros T."/>
            <person name="Ogino H."/>
            <person name="Ohta Y."/>
            <person name="Poliakov A.V."/>
            <person name="Pollet N."/>
            <person name="Robert J."/>
            <person name="Salamov A."/>
            <person name="Sater A.K."/>
            <person name="Schmutz J."/>
            <person name="Terry A."/>
            <person name="Vize P.D."/>
            <person name="Warren W.C."/>
            <person name="Wells D."/>
            <person name="Wills A."/>
            <person name="Wilson R.K."/>
            <person name="Zimmerman L.B."/>
            <person name="Zorn A.M."/>
            <person name="Grainger R."/>
            <person name="Grammer T."/>
            <person name="Khokha M.K."/>
            <person name="Richardson P.M."/>
            <person name="Rokhsar D.S."/>
        </authorList>
    </citation>
    <scope>NUCLEOTIDE SEQUENCE [LARGE SCALE GENOMIC DNA]</scope>
    <source>
        <strain evidence="8">Nigerian</strain>
    </source>
</reference>
<dbReference type="FunFam" id="1.10.510.10:FF:000571">
    <property type="entry name" value="Maternal embryonic leucine zipper kinase"/>
    <property type="match status" value="1"/>
</dbReference>
<feature type="compositionally biased region" description="Basic and acidic residues" evidence="6">
    <location>
        <begin position="36"/>
        <end position="47"/>
    </location>
</feature>
<organism evidence="8">
    <name type="scientific">Xenopus tropicalis</name>
    <name type="common">Western clawed frog</name>
    <name type="synonym">Silurana tropicalis</name>
    <dbReference type="NCBI Taxonomy" id="8364"/>
    <lineage>
        <taxon>Eukaryota</taxon>
        <taxon>Metazoa</taxon>
        <taxon>Chordata</taxon>
        <taxon>Craniata</taxon>
        <taxon>Vertebrata</taxon>
        <taxon>Euteleostomi</taxon>
        <taxon>Amphibia</taxon>
        <taxon>Batrachia</taxon>
        <taxon>Anura</taxon>
        <taxon>Pipoidea</taxon>
        <taxon>Pipidae</taxon>
        <taxon>Xenopodinae</taxon>
        <taxon>Xenopus</taxon>
        <taxon>Silurana</taxon>
    </lineage>
</organism>
<feature type="compositionally biased region" description="Low complexity" evidence="6">
    <location>
        <begin position="82"/>
        <end position="91"/>
    </location>
</feature>
<keyword evidence="1" id="KW-0723">Serine/threonine-protein kinase</keyword>
<dbReference type="InterPro" id="IPR045270">
    <property type="entry name" value="STKc_AGC"/>
</dbReference>
<protein>
    <submittedName>
        <fullName evidence="8">RAC-alpha serine/threonine-protein kinase</fullName>
    </submittedName>
</protein>
<feature type="region of interest" description="Disordered" evidence="6">
    <location>
        <begin position="32"/>
        <end position="247"/>
    </location>
</feature>
<evidence type="ECO:0000313" key="8">
    <source>
        <dbReference type="Ensembl" id="ENSXETP00000118291"/>
    </source>
</evidence>
<keyword evidence="5" id="KW-0067">ATP-binding</keyword>
<proteinExistence type="predicted"/>
<dbReference type="PROSITE" id="PS00108">
    <property type="entry name" value="PROTEIN_KINASE_ST"/>
    <property type="match status" value="1"/>
</dbReference>
<dbReference type="GO" id="GO:0004674">
    <property type="term" value="F:protein serine/threonine kinase activity"/>
    <property type="evidence" value="ECO:0007669"/>
    <property type="project" value="UniProtKB-KW"/>
</dbReference>
<dbReference type="PANTHER" id="PTHR24351">
    <property type="entry name" value="RIBOSOMAL PROTEIN S6 KINASE"/>
    <property type="match status" value="1"/>
</dbReference>
<dbReference type="Ensembl" id="ENSXETT00000106548">
    <property type="protein sequence ID" value="ENSXETP00000118291"/>
    <property type="gene ID" value="ENSXETG00000049094"/>
</dbReference>
<dbReference type="Gene3D" id="3.30.200.20">
    <property type="entry name" value="Phosphorylase Kinase, domain 1"/>
    <property type="match status" value="1"/>
</dbReference>
<evidence type="ECO:0000259" key="7">
    <source>
        <dbReference type="PROSITE" id="PS50011"/>
    </source>
</evidence>
<dbReference type="InterPro" id="IPR008271">
    <property type="entry name" value="Ser/Thr_kinase_AS"/>
</dbReference>
<dbReference type="Pfam" id="PF00069">
    <property type="entry name" value="Pkinase"/>
    <property type="match status" value="1"/>
</dbReference>
<keyword evidence="3" id="KW-0547">Nucleotide-binding</keyword>
<dbReference type="SUPFAM" id="SSF56112">
    <property type="entry name" value="Protein kinase-like (PK-like)"/>
    <property type="match status" value="1"/>
</dbReference>
<gene>
    <name evidence="8" type="primary">LOC101733213</name>
</gene>
<name>A0A803KCZ0_XENTR</name>
<keyword evidence="4" id="KW-0418">Kinase</keyword>
<evidence type="ECO:0000256" key="4">
    <source>
        <dbReference type="ARBA" id="ARBA00022777"/>
    </source>
</evidence>
<accession>A0A803KCZ0</accession>
<dbReference type="GO" id="GO:0005524">
    <property type="term" value="F:ATP binding"/>
    <property type="evidence" value="ECO:0007669"/>
    <property type="project" value="UniProtKB-KW"/>
</dbReference>
<dbReference type="SMART" id="SM00220">
    <property type="entry name" value="S_TKc"/>
    <property type="match status" value="1"/>
</dbReference>
<keyword evidence="2" id="KW-0808">Transferase</keyword>
<dbReference type="AlphaFoldDB" id="A0A803KCZ0"/>
<feature type="compositionally biased region" description="Acidic residues" evidence="6">
    <location>
        <begin position="160"/>
        <end position="213"/>
    </location>
</feature>
<evidence type="ECO:0000256" key="1">
    <source>
        <dbReference type="ARBA" id="ARBA00022527"/>
    </source>
</evidence>
<feature type="compositionally biased region" description="Basic and acidic residues" evidence="6">
    <location>
        <begin position="216"/>
        <end position="244"/>
    </location>
</feature>
<dbReference type="GeneTree" id="ENSGT00940000154339"/>
<dbReference type="CDD" id="cd05123">
    <property type="entry name" value="STKc_AGC"/>
    <property type="match status" value="1"/>
</dbReference>
<feature type="domain" description="Protein kinase" evidence="7">
    <location>
        <begin position="331"/>
        <end position="592"/>
    </location>
</feature>
<feature type="compositionally biased region" description="Acidic residues" evidence="6">
    <location>
        <begin position="114"/>
        <end position="138"/>
    </location>
</feature>
<evidence type="ECO:0000256" key="2">
    <source>
        <dbReference type="ARBA" id="ARBA00022679"/>
    </source>
</evidence>
<dbReference type="PROSITE" id="PS50011">
    <property type="entry name" value="PROTEIN_KINASE_DOM"/>
    <property type="match status" value="1"/>
</dbReference>
<evidence type="ECO:0000256" key="3">
    <source>
        <dbReference type="ARBA" id="ARBA00022741"/>
    </source>
</evidence>
<sequence length="625" mass="72034">MFRRIRRALLSVCSCRRKQKGSVEIVQPLQLPKISDVPEEKPEKLPDDQIYAADPELGNGNTVSLQEPKDSEKKMEIKFFISSSDSESSSEPTPNVSQEADNEESGNGEKDEKVEYEETDNEEEESEETESDTLESEETVYYTAENEEMERDEMQYCTAENEEIESDSSESEETDNEKETDSEETDNEKETDSEEEESETLENEEEEESEESQESQNEKTASEKVENEEKETSKTESDRAESTKMFRRIRRGLTNAFSCRRKQKGSVEIVQPLQLPEEKPEELPGSQTVEDAVNDSDSYVSSYVKSYSSESSMASWEAVLQRPRLTAVWEYDIKRIIGYGNFNLTTIFKAVHKPTNTTVAIKAMRKDTLRPHVIEWIKQEREILEAVKRVEYHPFCVGLFAAFQSEFHLCLAMDYCPVGDLRQFVRRCSMSRKRSAFYAACIISGLEFLHFRGIMHRDIKPENILMDWDGYVKISDYGVAARFTSWDPFAANICGTLWYMAPDLFGPKSYTKIVDFWSLGVMIYEMRLGKRPFTGGSIRRTVINIRTTEPKYPKKLGAPSTEIIKSLLMKDPQKRLGNNENQLNDLKGMAFFKVCSYLDRKSFVNDLTVKQQCLHCQSVRLLWYN</sequence>
<evidence type="ECO:0000256" key="6">
    <source>
        <dbReference type="SAM" id="MobiDB-lite"/>
    </source>
</evidence>
<feature type="compositionally biased region" description="Basic and acidic residues" evidence="6">
    <location>
        <begin position="67"/>
        <end position="77"/>
    </location>
</feature>
<dbReference type="InterPro" id="IPR000719">
    <property type="entry name" value="Prot_kinase_dom"/>
</dbReference>
<dbReference type="InterPro" id="IPR011009">
    <property type="entry name" value="Kinase-like_dom_sf"/>
</dbReference>
<dbReference type="Gene3D" id="1.10.510.10">
    <property type="entry name" value="Transferase(Phosphotransferase) domain 1"/>
    <property type="match status" value="1"/>
</dbReference>
<reference evidence="8" key="2">
    <citation type="submission" date="2021-03" db="UniProtKB">
        <authorList>
            <consortium name="Ensembl"/>
        </authorList>
    </citation>
    <scope>IDENTIFICATION</scope>
</reference>